<name>A0A368GS79_ANCCA</name>
<evidence type="ECO:0000313" key="2">
    <source>
        <dbReference type="EMBL" id="RCN46478.1"/>
    </source>
</evidence>
<reference evidence="2 3" key="1">
    <citation type="submission" date="2014-10" db="EMBL/GenBank/DDBJ databases">
        <title>Draft genome of the hookworm Ancylostoma caninum.</title>
        <authorList>
            <person name="Mitreva M."/>
        </authorList>
    </citation>
    <scope>NUCLEOTIDE SEQUENCE [LARGE SCALE GENOMIC DNA]</scope>
    <source>
        <strain evidence="2 3">Baltimore</strain>
    </source>
</reference>
<evidence type="ECO:0000313" key="3">
    <source>
        <dbReference type="Proteomes" id="UP000252519"/>
    </source>
</evidence>
<organism evidence="2 3">
    <name type="scientific">Ancylostoma caninum</name>
    <name type="common">Dog hookworm</name>
    <dbReference type="NCBI Taxonomy" id="29170"/>
    <lineage>
        <taxon>Eukaryota</taxon>
        <taxon>Metazoa</taxon>
        <taxon>Ecdysozoa</taxon>
        <taxon>Nematoda</taxon>
        <taxon>Chromadorea</taxon>
        <taxon>Rhabditida</taxon>
        <taxon>Rhabditina</taxon>
        <taxon>Rhabditomorpha</taxon>
        <taxon>Strongyloidea</taxon>
        <taxon>Ancylostomatidae</taxon>
        <taxon>Ancylostomatinae</taxon>
        <taxon>Ancylostoma</taxon>
    </lineage>
</organism>
<dbReference type="Proteomes" id="UP000252519">
    <property type="component" value="Unassembled WGS sequence"/>
</dbReference>
<evidence type="ECO:0000256" key="1">
    <source>
        <dbReference type="SAM" id="MobiDB-lite"/>
    </source>
</evidence>
<feature type="region of interest" description="Disordered" evidence="1">
    <location>
        <begin position="1"/>
        <end position="37"/>
    </location>
</feature>
<accession>A0A368GS79</accession>
<gene>
    <name evidence="2" type="ORF">ANCCAN_07471</name>
</gene>
<comment type="caution">
    <text evidence="2">The sequence shown here is derived from an EMBL/GenBank/DDBJ whole genome shotgun (WGS) entry which is preliminary data.</text>
</comment>
<protein>
    <submittedName>
        <fullName evidence="2">Uncharacterized protein</fullName>
    </submittedName>
</protein>
<proteinExistence type="predicted"/>
<sequence length="65" mass="7217">MSRFPEKASNALNNLMPTDYSPSPDEIDGLETGSSVDDEHSRVCFHNAVSKIIHDFCNSQFVCDP</sequence>
<keyword evidence="3" id="KW-1185">Reference proteome</keyword>
<dbReference type="AlphaFoldDB" id="A0A368GS79"/>
<dbReference type="EMBL" id="JOJR01000078">
    <property type="protein sequence ID" value="RCN46478.1"/>
    <property type="molecule type" value="Genomic_DNA"/>
</dbReference>